<organism evidence="2 3">
    <name type="scientific">Spongiactinospora gelatinilytica</name>
    <dbReference type="NCBI Taxonomy" id="2666298"/>
    <lineage>
        <taxon>Bacteria</taxon>
        <taxon>Bacillati</taxon>
        <taxon>Actinomycetota</taxon>
        <taxon>Actinomycetes</taxon>
        <taxon>Streptosporangiales</taxon>
        <taxon>Streptosporangiaceae</taxon>
        <taxon>Spongiactinospora</taxon>
    </lineage>
</organism>
<evidence type="ECO:0000313" key="3">
    <source>
        <dbReference type="Proteomes" id="UP000248544"/>
    </source>
</evidence>
<feature type="domain" description="Reverse transcriptase" evidence="1">
    <location>
        <begin position="20"/>
        <end position="168"/>
    </location>
</feature>
<protein>
    <recommendedName>
        <fullName evidence="1">Reverse transcriptase domain-containing protein</fullName>
    </recommendedName>
</protein>
<reference evidence="2 3" key="1">
    <citation type="submission" date="2018-01" db="EMBL/GenBank/DDBJ databases">
        <title>Draft genome sequence of Sphaerisporangium sp. 7K107.</title>
        <authorList>
            <person name="Sahin N."/>
            <person name="Saygin H."/>
            <person name="Ay H."/>
        </authorList>
    </citation>
    <scope>NUCLEOTIDE SEQUENCE [LARGE SCALE GENOMIC DNA]</scope>
    <source>
        <strain evidence="2 3">7K107</strain>
    </source>
</reference>
<dbReference type="PROSITE" id="PS50878">
    <property type="entry name" value="RT_POL"/>
    <property type="match status" value="1"/>
</dbReference>
<dbReference type="EMBL" id="POUA01000288">
    <property type="protein sequence ID" value="PZG34225.1"/>
    <property type="molecule type" value="Genomic_DNA"/>
</dbReference>
<dbReference type="SUPFAM" id="SSF56672">
    <property type="entry name" value="DNA/RNA polymerases"/>
    <property type="match status" value="1"/>
</dbReference>
<accession>A0A2W2G0Q9</accession>
<evidence type="ECO:0000313" key="2">
    <source>
        <dbReference type="EMBL" id="PZG34225.1"/>
    </source>
</evidence>
<gene>
    <name evidence="2" type="ORF">C1I98_28365</name>
</gene>
<dbReference type="InterPro" id="IPR000477">
    <property type="entry name" value="RT_dom"/>
</dbReference>
<dbReference type="CDD" id="cd01651">
    <property type="entry name" value="RT_G2_intron"/>
    <property type="match status" value="1"/>
</dbReference>
<sequence>MDGCTIEDFEQDLKDNLYKIWNRMSSGSYFPPPVPAVQIPKPHGGGTRILGIPTVADRIARTVVAARLEAAVEPMFHPDSYGYRPGRSALDAVAGCRERCWSNDWVIDLDIQKFFDGVPWDLIVKAVRANTDQPWIVLYVQRWLAAPLQTSDGSRGERDRGTPQGNTA</sequence>
<dbReference type="PANTHER" id="PTHR34047:SF3">
    <property type="entry name" value="BLR2052 PROTEIN"/>
    <property type="match status" value="1"/>
</dbReference>
<dbReference type="Pfam" id="PF00078">
    <property type="entry name" value="RVT_1"/>
    <property type="match status" value="1"/>
</dbReference>
<proteinExistence type="predicted"/>
<keyword evidence="3" id="KW-1185">Reference proteome</keyword>
<dbReference type="PANTHER" id="PTHR34047">
    <property type="entry name" value="NUCLEAR INTRON MATURASE 1, MITOCHONDRIAL-RELATED"/>
    <property type="match status" value="1"/>
</dbReference>
<evidence type="ECO:0000259" key="1">
    <source>
        <dbReference type="PROSITE" id="PS50878"/>
    </source>
</evidence>
<dbReference type="Proteomes" id="UP000248544">
    <property type="component" value="Unassembled WGS sequence"/>
</dbReference>
<dbReference type="InterPro" id="IPR043502">
    <property type="entry name" value="DNA/RNA_pol_sf"/>
</dbReference>
<dbReference type="InterPro" id="IPR051083">
    <property type="entry name" value="GrpII_Intron_Splice-Mob/Def"/>
</dbReference>
<name>A0A2W2G0Q9_9ACTN</name>
<comment type="caution">
    <text evidence="2">The sequence shown here is derived from an EMBL/GenBank/DDBJ whole genome shotgun (WGS) entry which is preliminary data.</text>
</comment>
<dbReference type="AlphaFoldDB" id="A0A2W2G0Q9"/>